<keyword evidence="2" id="KW-1185">Reference proteome</keyword>
<comment type="caution">
    <text evidence="1">The sequence shown here is derived from an EMBL/GenBank/DDBJ whole genome shotgun (WGS) entry which is preliminary data.</text>
</comment>
<reference evidence="2" key="1">
    <citation type="journal article" date="2014" name="Genome Announc.">
        <title>Genome Sequence of Arthrobacter siccitolerans 4J27, a Xeroprotectant-Producing Desiccation-Tolerant Microorganism.</title>
        <authorList>
            <person name="Manzanera M."/>
            <person name="Santa-Cruz-Calvo L."/>
            <person name="Vilchez J.I."/>
            <person name="Garcia-Fontana C."/>
            <person name="Silva-Castro G.A."/>
            <person name="Calvo C."/>
            <person name="Gonzalez-Lopez J."/>
        </authorList>
    </citation>
    <scope>NUCLEOTIDE SEQUENCE [LARGE SCALE GENOMIC DNA]</scope>
    <source>
        <strain evidence="2">4J27</strain>
    </source>
</reference>
<protein>
    <submittedName>
        <fullName evidence="1">Uncharacterized protein</fullName>
    </submittedName>
</protein>
<dbReference type="EMBL" id="CAQI01000039">
    <property type="protein sequence ID" value="CCQ45700.1"/>
    <property type="molecule type" value="Genomic_DNA"/>
</dbReference>
<gene>
    <name evidence="1" type="ORF">ARTSIC4J27_1649</name>
</gene>
<accession>A0A024H0H5</accession>
<dbReference type="AlphaFoldDB" id="A0A024H0H5"/>
<evidence type="ECO:0000313" key="1">
    <source>
        <dbReference type="EMBL" id="CCQ45700.1"/>
    </source>
</evidence>
<name>A0A024H0H5_9MICC</name>
<sequence>MWGLGNEGHDQSPIAAALAVTEYPRAGLLLKLGWPVKASVALW</sequence>
<organism evidence="1 2">
    <name type="scientific">Pseudarthrobacter siccitolerans</name>
    <dbReference type="NCBI Taxonomy" id="861266"/>
    <lineage>
        <taxon>Bacteria</taxon>
        <taxon>Bacillati</taxon>
        <taxon>Actinomycetota</taxon>
        <taxon>Actinomycetes</taxon>
        <taxon>Micrococcales</taxon>
        <taxon>Micrococcaceae</taxon>
        <taxon>Pseudarthrobacter</taxon>
    </lineage>
</organism>
<proteinExistence type="predicted"/>
<dbReference type="Proteomes" id="UP000035722">
    <property type="component" value="Unassembled WGS sequence"/>
</dbReference>
<evidence type="ECO:0000313" key="2">
    <source>
        <dbReference type="Proteomes" id="UP000035722"/>
    </source>
</evidence>